<sequence>MYSTRDWTDLPLLPSIASRLGLIELLRFRAVCRDWYAASSVASAEIESSPDHEPWFLFYDDDNSPCTLVTEYFSEKYTIDVPELKGTKCLASCEGWLLLFCDGSMFFFCPLSRARIDIPGTFPHTDISNHLHAIRRGDTSWTEHKLKSIFPRRIRYAAYHKEGFYFFDTTNLMVHFSIDESELRLMEVKYVKPETEEEGITFRYNNEEEKNQMIELKEQLALEDMSQVSICGTTVSCHNARSNKMVPYGNNRVS</sequence>
<dbReference type="InterPro" id="IPR005174">
    <property type="entry name" value="KIB1-4_b-propeller"/>
</dbReference>
<dbReference type="PANTHER" id="PTHR33127:SF20">
    <property type="entry name" value="F-BOX DOMAIN-CONTAINING PROTEIN"/>
    <property type="match status" value="1"/>
</dbReference>
<keyword evidence="3" id="KW-1185">Reference proteome</keyword>
<comment type="caution">
    <text evidence="2">The sequence shown here is derived from an EMBL/GenBank/DDBJ whole genome shotgun (WGS) entry which is preliminary data.</text>
</comment>
<proteinExistence type="predicted"/>
<dbReference type="Gene3D" id="1.20.1280.50">
    <property type="match status" value="1"/>
</dbReference>
<organism evidence="2 3">
    <name type="scientific">Hibiscus sabdariffa</name>
    <name type="common">roselle</name>
    <dbReference type="NCBI Taxonomy" id="183260"/>
    <lineage>
        <taxon>Eukaryota</taxon>
        <taxon>Viridiplantae</taxon>
        <taxon>Streptophyta</taxon>
        <taxon>Embryophyta</taxon>
        <taxon>Tracheophyta</taxon>
        <taxon>Spermatophyta</taxon>
        <taxon>Magnoliopsida</taxon>
        <taxon>eudicotyledons</taxon>
        <taxon>Gunneridae</taxon>
        <taxon>Pentapetalae</taxon>
        <taxon>rosids</taxon>
        <taxon>malvids</taxon>
        <taxon>Malvales</taxon>
        <taxon>Malvaceae</taxon>
        <taxon>Malvoideae</taxon>
        <taxon>Hibiscus</taxon>
    </lineage>
</organism>
<evidence type="ECO:0000313" key="3">
    <source>
        <dbReference type="Proteomes" id="UP001396334"/>
    </source>
</evidence>
<accession>A0ABR2QMG6</accession>
<name>A0ABR2QMG6_9ROSI</name>
<dbReference type="Proteomes" id="UP001396334">
    <property type="component" value="Unassembled WGS sequence"/>
</dbReference>
<dbReference type="EMBL" id="JBBPBN010000035">
    <property type="protein sequence ID" value="KAK9001863.1"/>
    <property type="molecule type" value="Genomic_DNA"/>
</dbReference>
<dbReference type="SUPFAM" id="SSF81383">
    <property type="entry name" value="F-box domain"/>
    <property type="match status" value="1"/>
</dbReference>
<dbReference type="PANTHER" id="PTHR33127">
    <property type="entry name" value="TRANSMEMBRANE PROTEIN"/>
    <property type="match status" value="1"/>
</dbReference>
<feature type="domain" description="KIB1-4 beta-propeller" evidence="1">
    <location>
        <begin position="76"/>
        <end position="123"/>
    </location>
</feature>
<evidence type="ECO:0000313" key="2">
    <source>
        <dbReference type="EMBL" id="KAK9001863.1"/>
    </source>
</evidence>
<dbReference type="InterPro" id="IPR036047">
    <property type="entry name" value="F-box-like_dom_sf"/>
</dbReference>
<gene>
    <name evidence="2" type="ORF">V6N11_024561</name>
</gene>
<evidence type="ECO:0000259" key="1">
    <source>
        <dbReference type="Pfam" id="PF03478"/>
    </source>
</evidence>
<protein>
    <recommendedName>
        <fullName evidence="1">KIB1-4 beta-propeller domain-containing protein</fullName>
    </recommendedName>
</protein>
<reference evidence="2 3" key="1">
    <citation type="journal article" date="2024" name="G3 (Bethesda)">
        <title>Genome assembly of Hibiscus sabdariffa L. provides insights into metabolisms of medicinal natural products.</title>
        <authorList>
            <person name="Kim T."/>
        </authorList>
    </citation>
    <scope>NUCLEOTIDE SEQUENCE [LARGE SCALE GENOMIC DNA]</scope>
    <source>
        <strain evidence="2">TK-2024</strain>
        <tissue evidence="2">Old leaves</tissue>
    </source>
</reference>
<dbReference type="Pfam" id="PF03478">
    <property type="entry name" value="Beta-prop_KIB1-4"/>
    <property type="match status" value="1"/>
</dbReference>